<dbReference type="AlphaFoldDB" id="F9U5F4"/>
<reference evidence="3 4" key="1">
    <citation type="submission" date="2011-06" db="EMBL/GenBank/DDBJ databases">
        <title>The draft genome of Thiocapsa marina 5811.</title>
        <authorList>
            <consortium name="US DOE Joint Genome Institute (JGI-PGF)"/>
            <person name="Lucas S."/>
            <person name="Han J."/>
            <person name="Cheng J.-F."/>
            <person name="Goodwin L."/>
            <person name="Pitluck S."/>
            <person name="Peters L."/>
            <person name="Land M.L."/>
            <person name="Hauser L."/>
            <person name="Vogl K."/>
            <person name="Liu Z."/>
            <person name="Imhoff J."/>
            <person name="Thiel V."/>
            <person name="Frigaard N.-U."/>
            <person name="Bryant D."/>
            <person name="Woyke T.J."/>
        </authorList>
    </citation>
    <scope>NUCLEOTIDE SEQUENCE [LARGE SCALE GENOMIC DNA]</scope>
    <source>
        <strain evidence="3 4">5811</strain>
    </source>
</reference>
<evidence type="ECO:0000256" key="2">
    <source>
        <dbReference type="SAM" id="SignalP"/>
    </source>
</evidence>
<evidence type="ECO:0000313" key="3">
    <source>
        <dbReference type="EMBL" id="EGV20377.1"/>
    </source>
</evidence>
<dbReference type="eggNOG" id="ENOG5033MHG">
    <property type="taxonomic scope" value="Bacteria"/>
</dbReference>
<feature type="region of interest" description="Disordered" evidence="1">
    <location>
        <begin position="70"/>
        <end position="93"/>
    </location>
</feature>
<dbReference type="OrthoDB" id="5704257at2"/>
<name>F9U5F4_9GAMM</name>
<sequence>MQKNRTNAMIALLALLLAGTATTVSARPEPGDGGGRRGPPPEAINACEGKQVNDQCSFKGRGDETLTGICSAPPNVDELACAPEGGPPERGGR</sequence>
<keyword evidence="2" id="KW-0732">Signal</keyword>
<evidence type="ECO:0000256" key="1">
    <source>
        <dbReference type="SAM" id="MobiDB-lite"/>
    </source>
</evidence>
<organism evidence="3 4">
    <name type="scientific">Thiocapsa marina 5811</name>
    <dbReference type="NCBI Taxonomy" id="768671"/>
    <lineage>
        <taxon>Bacteria</taxon>
        <taxon>Pseudomonadati</taxon>
        <taxon>Pseudomonadota</taxon>
        <taxon>Gammaproteobacteria</taxon>
        <taxon>Chromatiales</taxon>
        <taxon>Chromatiaceae</taxon>
        <taxon>Thiocapsa</taxon>
    </lineage>
</organism>
<gene>
    <name evidence="3" type="ORF">ThimaDRAFT_0155</name>
</gene>
<dbReference type="Proteomes" id="UP000005459">
    <property type="component" value="Unassembled WGS sequence"/>
</dbReference>
<evidence type="ECO:0000313" key="4">
    <source>
        <dbReference type="Proteomes" id="UP000005459"/>
    </source>
</evidence>
<feature type="chain" id="PRO_5003387533" description="Secreted protein" evidence="2">
    <location>
        <begin position="27"/>
        <end position="93"/>
    </location>
</feature>
<proteinExistence type="predicted"/>
<protein>
    <recommendedName>
        <fullName evidence="5">Secreted protein</fullName>
    </recommendedName>
</protein>
<evidence type="ECO:0008006" key="5">
    <source>
        <dbReference type="Google" id="ProtNLM"/>
    </source>
</evidence>
<dbReference type="STRING" id="768671.ThimaDRAFT_0155"/>
<feature type="region of interest" description="Disordered" evidence="1">
    <location>
        <begin position="23"/>
        <end position="46"/>
    </location>
</feature>
<feature type="signal peptide" evidence="2">
    <location>
        <begin position="1"/>
        <end position="26"/>
    </location>
</feature>
<keyword evidence="4" id="KW-1185">Reference proteome</keyword>
<dbReference type="RefSeq" id="WP_007191033.1">
    <property type="nucleotide sequence ID" value="NZ_AFWV01000001.1"/>
</dbReference>
<accession>F9U5F4</accession>
<dbReference type="EMBL" id="AFWV01000001">
    <property type="protein sequence ID" value="EGV20377.1"/>
    <property type="molecule type" value="Genomic_DNA"/>
</dbReference>